<organism evidence="1 2">
    <name type="scientific">Bradyrhizobium aeschynomenes</name>
    <dbReference type="NCBI Taxonomy" id="2734909"/>
    <lineage>
        <taxon>Bacteria</taxon>
        <taxon>Pseudomonadati</taxon>
        <taxon>Pseudomonadota</taxon>
        <taxon>Alphaproteobacteria</taxon>
        <taxon>Hyphomicrobiales</taxon>
        <taxon>Nitrobacteraceae</taxon>
        <taxon>Bradyrhizobium</taxon>
    </lineage>
</organism>
<dbReference type="Proteomes" id="UP000886476">
    <property type="component" value="Unassembled WGS sequence"/>
</dbReference>
<comment type="caution">
    <text evidence="1">The sequence shown here is derived from an EMBL/GenBank/DDBJ whole genome shotgun (WGS) entry which is preliminary data.</text>
</comment>
<sequence>MNSLISSDYARLVGRTLSERFDYIVDIASLHTRDELLRRLELDRILVRQVEKWLAFHGRRLRRPTESIDIAMCGLEFRKRRIRRSRLGARRRRLDPKATPKEPG</sequence>
<evidence type="ECO:0000313" key="2">
    <source>
        <dbReference type="Proteomes" id="UP000886476"/>
    </source>
</evidence>
<protein>
    <submittedName>
        <fullName evidence="1">Uncharacterized protein</fullName>
    </submittedName>
</protein>
<gene>
    <name evidence="1" type="ORF">HL667_16920</name>
</gene>
<proteinExistence type="predicted"/>
<dbReference type="EMBL" id="JABFDN010000005">
    <property type="protein sequence ID" value="NPU66687.1"/>
    <property type="molecule type" value="Genomic_DNA"/>
</dbReference>
<dbReference type="RefSeq" id="WP_172112150.1">
    <property type="nucleotide sequence ID" value="NZ_JABFDO010000016.1"/>
</dbReference>
<accession>A0ABX2CHD4</accession>
<reference evidence="1" key="1">
    <citation type="submission" date="2020-05" db="EMBL/GenBank/DDBJ databases">
        <title>Nod-independent and nitrogen-fixing Bradyrhizobium aeschynomene sp. nov. isolated from nodules of Aeschynomene indica.</title>
        <authorList>
            <person name="Zhang Z."/>
        </authorList>
    </citation>
    <scope>NUCLEOTIDE SEQUENCE</scope>
    <source>
        <strain evidence="1">83012</strain>
    </source>
</reference>
<keyword evidence="2" id="KW-1185">Reference proteome</keyword>
<name>A0ABX2CHD4_9BRAD</name>
<evidence type="ECO:0000313" key="1">
    <source>
        <dbReference type="EMBL" id="NPU66687.1"/>
    </source>
</evidence>